<dbReference type="RefSeq" id="WP_091605177.1">
    <property type="nucleotide sequence ID" value="NZ_FMCX01000002.1"/>
</dbReference>
<feature type="signal peptide" evidence="1">
    <location>
        <begin position="1"/>
        <end position="30"/>
    </location>
</feature>
<dbReference type="AlphaFoldDB" id="A0A1C4WDM2"/>
<dbReference type="EMBL" id="FMCX01000002">
    <property type="protein sequence ID" value="SCE94219.1"/>
    <property type="molecule type" value="Genomic_DNA"/>
</dbReference>
<keyword evidence="3" id="KW-1185">Reference proteome</keyword>
<reference evidence="3" key="1">
    <citation type="submission" date="2016-06" db="EMBL/GenBank/DDBJ databases">
        <authorList>
            <person name="Varghese N."/>
            <person name="Submissions Spin"/>
        </authorList>
    </citation>
    <scope>NUCLEOTIDE SEQUENCE [LARGE SCALE GENOMIC DNA]</scope>
    <source>
        <strain evidence="3">DSM 44830</strain>
    </source>
</reference>
<sequence length="1040" mass="110185">MRTRKGHLHRWLAAVTAAGLLVGSAGPAVAADPVGYDEQAVHHSLFAAVVQVREGGTPALVDAVLAAELSDWRTAHPTADTATTNAHLTATTALVGQAVTASDESPGKLHLLGAAVEKLAGSGEAQPGGTTLTALLRSVTGEELGGIVPPIEQIRSGTQDSMWEMLSRGALTQVWATLHARAAADPVLAEVWNAAAGARLGVRLDTPADDLAQLPELSGHLDLAAITAKRYDKDAYRAEIQAQLDKALAELRERTAAAVTDAVARSDRFPIDGPDKPTSADEAAAKAKAEADRKLNEKLGQAVTVLGKLAGMVDKQFGRQIETIAKAVVGAISAITTYTAAISAAGITTAALAMSTFTLVGGLVGAAMILLPLFTSGGGADDATGAQIAALRDQISRLAAGMDRRFDRIEKMLGALYDGLTAQLTALARELTEVRAQLTVIAGQLIVLDQRVDGLALASQAAFEQIAQQPLRTGIDRYVHREARTGSTIDSFATYFDQADSPTRTFAVDSARQAPFVVPTGTSLTDPVATVGLHLPAGAIDYLAQWAGARGVALPPAPGDSPTAGVANPSAWLLGARANLILQLQNPQYAAQVGAAETQSTIAAGEAVNRRVRQFSAPGPDGGTNALFQRLITDYRAATGQWKAALDEVGRAVRWVETDRDYDMWGSVDQDIPAAGRIADVPRIPYCGGGGSVSTPTRVNRAALPNVYHLANYAMPPGHRPELRSCLDADFVDVEVIDGPRTQRTNGDLRLVVRQQAKWLGGDWQDVRTVTWRTHLTDICLWDQRSNPPSGYCREPDYYVNQKWESTYRPALDNTGAVVDNDAAPAQARTKTRAMLTGKQRYYYRVAALGTGVDRPAAGTWSVSQQLWDAGKKVSDAVRMLQIFSELGWSSALERDDVLHGQLFGDRSLPADYRLPRSQDSYNTGSLHLANAYQRALANYATCAQPLDWDPCQADVSGLDPMLGQERFGAGCAPAPAGQAPQDPLGSCIMQAATVGAGTLADRYGYWSGRIRAGGHQEGLTSVKTVVGLLRATNVSVHAG</sequence>
<accession>A0A1C4WDM2</accession>
<evidence type="ECO:0000313" key="3">
    <source>
        <dbReference type="Proteomes" id="UP000199504"/>
    </source>
</evidence>
<organism evidence="2 3">
    <name type="scientific">Micromonospora mirobrigensis</name>
    <dbReference type="NCBI Taxonomy" id="262898"/>
    <lineage>
        <taxon>Bacteria</taxon>
        <taxon>Bacillati</taxon>
        <taxon>Actinomycetota</taxon>
        <taxon>Actinomycetes</taxon>
        <taxon>Micromonosporales</taxon>
        <taxon>Micromonosporaceae</taxon>
        <taxon>Micromonospora</taxon>
    </lineage>
</organism>
<dbReference type="OrthoDB" id="4018258at2"/>
<protein>
    <submittedName>
        <fullName evidence="2">Uncharacterized protein</fullName>
    </submittedName>
</protein>
<name>A0A1C4WDM2_9ACTN</name>
<evidence type="ECO:0000256" key="1">
    <source>
        <dbReference type="SAM" id="SignalP"/>
    </source>
</evidence>
<evidence type="ECO:0000313" key="2">
    <source>
        <dbReference type="EMBL" id="SCE94219.1"/>
    </source>
</evidence>
<keyword evidence="1" id="KW-0732">Signal</keyword>
<dbReference type="Proteomes" id="UP000199504">
    <property type="component" value="Unassembled WGS sequence"/>
</dbReference>
<feature type="chain" id="PRO_5008706869" evidence="1">
    <location>
        <begin position="31"/>
        <end position="1040"/>
    </location>
</feature>
<gene>
    <name evidence="2" type="ORF">GA0070564_102184</name>
</gene>
<proteinExistence type="predicted"/>